<evidence type="ECO:0000313" key="1">
    <source>
        <dbReference type="EMBL" id="MET3866711.1"/>
    </source>
</evidence>
<evidence type="ECO:0000313" key="2">
    <source>
        <dbReference type="Proteomes" id="UP001549119"/>
    </source>
</evidence>
<reference evidence="1 2" key="1">
    <citation type="submission" date="2024-06" db="EMBL/GenBank/DDBJ databases">
        <title>Genomics of switchgrass bacterial isolates.</title>
        <authorList>
            <person name="Shade A."/>
        </authorList>
    </citation>
    <scope>NUCLEOTIDE SEQUENCE [LARGE SCALE GENOMIC DNA]</scope>
    <source>
        <strain evidence="1 2">PvP084</strain>
    </source>
</reference>
<dbReference type="EMBL" id="JBEPNW010000002">
    <property type="protein sequence ID" value="MET3866711.1"/>
    <property type="molecule type" value="Genomic_DNA"/>
</dbReference>
<name>A0ABV2NJM2_9HYPH</name>
<sequence length="32" mass="3501">MGVRPARGNAVPALLNRRDQPVEALLRMRATA</sequence>
<keyword evidence="2" id="KW-1185">Reference proteome</keyword>
<comment type="caution">
    <text evidence="1">The sequence shown here is derived from an EMBL/GenBank/DDBJ whole genome shotgun (WGS) entry which is preliminary data.</text>
</comment>
<dbReference type="Proteomes" id="UP001549119">
    <property type="component" value="Unassembled WGS sequence"/>
</dbReference>
<protein>
    <submittedName>
        <fullName evidence="1">Uncharacterized protein</fullName>
    </submittedName>
</protein>
<gene>
    <name evidence="1" type="ORF">ABIC20_004020</name>
</gene>
<proteinExistence type="predicted"/>
<organism evidence="1 2">
    <name type="scientific">Methylobacterium radiotolerans</name>
    <dbReference type="NCBI Taxonomy" id="31998"/>
    <lineage>
        <taxon>Bacteria</taxon>
        <taxon>Pseudomonadati</taxon>
        <taxon>Pseudomonadota</taxon>
        <taxon>Alphaproteobacteria</taxon>
        <taxon>Hyphomicrobiales</taxon>
        <taxon>Methylobacteriaceae</taxon>
        <taxon>Methylobacterium</taxon>
    </lineage>
</organism>
<accession>A0ABV2NJM2</accession>